<organism evidence="2 3">
    <name type="scientific">Candidatus Fischerbacteria bacterium RBG_13_37_8</name>
    <dbReference type="NCBI Taxonomy" id="1817863"/>
    <lineage>
        <taxon>Bacteria</taxon>
        <taxon>Candidatus Fischeribacteriota</taxon>
    </lineage>
</organism>
<sequence length="856" mass="93499">MLQCQKHKAFSFLPSFLPSVNFGICISDDSLAKAVVNNQERFLSIWQDNRAGDNYDIFGIIMDSNGNALTNSFMITQAPHVQRHPRAAFNPYSDEFVIVWEDQRSYYIMESSDIFEAVVDVDGNIQVAPHIIYHDTGPFKTWNRPFIASADVYPYKLLTVFSVKHDFDGGIKGLCLNSGGIVENEIDIAGKNGNASVSWNGENFFVVYDGTYSGMLNYSIIDQDCAVIANGELTIGSLPYVIYNDVLDLQFIVFQKSTPTGDSSYIYGIFTTKDGAIVNPPGIIAIDERNGYWDMRPFACSKGDEIFVTWDYDEFGLTVPIFPGQNSYYSKVYVDGTVIPLAPERVAEDVTYHAYGSCESMQNGYIVVSEKYVEEMEDTVRVVVNIIEDLAINSIDPASGCANGGFNVTISGTGFKDGASVFFGMAESPEVDVQDCHTIIAKVPEYAEYEIVDVRVVNPTGEEAVLPGAFSYGSLVRIDTISPLSSPLTGGAHVTITGSDFTALSMIRLRAELKNGDIWEAPVTPVYQPPDTLRFYTPAAPEVLVAELCVINPDCGEVCVPEAIGYYDAGTGDLPFSPHVGITSGNTPVTFCGPDKWSASVCAVKFGGQFATKLVKQGEKLIATTPTHPEQDVVVEICRCEPGMVCYPLTTQYEYATFSYVAGSKSYLEVVDTFKDKRVDFMTYVPGDQSQIEFDAPVTSTSFSRKKVIPGRYAYVAMKTPQELKVLKVDTGTSAIDREFTITDPFVYAGDVAVAEYIPAPGINFPEPDYALIVAANHVQIGGYFGGVLILDPDTMTLVQALSIPELSLGQILNVAVDRERVFLSSLTGPISGPQGQLLVTLSYSALTGQWVAECA</sequence>
<dbReference type="InterPro" id="IPR013783">
    <property type="entry name" value="Ig-like_fold"/>
</dbReference>
<feature type="domain" description="IPT/TIG" evidence="1">
    <location>
        <begin position="389"/>
        <end position="473"/>
    </location>
</feature>
<evidence type="ECO:0000313" key="2">
    <source>
        <dbReference type="EMBL" id="OGF64128.1"/>
    </source>
</evidence>
<dbReference type="InterPro" id="IPR031148">
    <property type="entry name" value="Plexin"/>
</dbReference>
<dbReference type="EMBL" id="MFGW01000140">
    <property type="protein sequence ID" value="OGF64128.1"/>
    <property type="molecule type" value="Genomic_DNA"/>
</dbReference>
<protein>
    <recommendedName>
        <fullName evidence="1">IPT/TIG domain-containing protein</fullName>
    </recommendedName>
</protein>
<dbReference type="SMART" id="SM00429">
    <property type="entry name" value="IPT"/>
    <property type="match status" value="2"/>
</dbReference>
<dbReference type="PANTHER" id="PTHR22625">
    <property type="entry name" value="PLEXIN"/>
    <property type="match status" value="1"/>
</dbReference>
<proteinExistence type="predicted"/>
<dbReference type="CDD" id="cd00102">
    <property type="entry name" value="IPT"/>
    <property type="match status" value="1"/>
</dbReference>
<gene>
    <name evidence="2" type="ORF">A2Y62_19735</name>
</gene>
<dbReference type="PANTHER" id="PTHR22625:SF70">
    <property type="entry name" value="PLEXIN A, ISOFORM A"/>
    <property type="match status" value="1"/>
</dbReference>
<dbReference type="AlphaFoldDB" id="A0A1F5VLK8"/>
<reference evidence="2 3" key="1">
    <citation type="journal article" date="2016" name="Nat. Commun.">
        <title>Thousands of microbial genomes shed light on interconnected biogeochemical processes in an aquifer system.</title>
        <authorList>
            <person name="Anantharaman K."/>
            <person name="Brown C.T."/>
            <person name="Hug L.A."/>
            <person name="Sharon I."/>
            <person name="Castelle C.J."/>
            <person name="Probst A.J."/>
            <person name="Thomas B.C."/>
            <person name="Singh A."/>
            <person name="Wilkins M.J."/>
            <person name="Karaoz U."/>
            <person name="Brodie E.L."/>
            <person name="Williams K.H."/>
            <person name="Hubbard S.S."/>
            <person name="Banfield J.F."/>
        </authorList>
    </citation>
    <scope>NUCLEOTIDE SEQUENCE [LARGE SCALE GENOMIC DNA]</scope>
</reference>
<dbReference type="Gene3D" id="2.60.40.10">
    <property type="entry name" value="Immunoglobulins"/>
    <property type="match status" value="2"/>
</dbReference>
<dbReference type="STRING" id="1817863.A2Y62_19735"/>
<dbReference type="GO" id="GO:0017154">
    <property type="term" value="F:semaphorin receptor activity"/>
    <property type="evidence" value="ECO:0007669"/>
    <property type="project" value="InterPro"/>
</dbReference>
<accession>A0A1F5VLK8</accession>
<evidence type="ECO:0000313" key="3">
    <source>
        <dbReference type="Proteomes" id="UP000178943"/>
    </source>
</evidence>
<dbReference type="InterPro" id="IPR014756">
    <property type="entry name" value="Ig_E-set"/>
</dbReference>
<feature type="domain" description="IPT/TIG" evidence="1">
    <location>
        <begin position="475"/>
        <end position="567"/>
    </location>
</feature>
<comment type="caution">
    <text evidence="2">The sequence shown here is derived from an EMBL/GenBank/DDBJ whole genome shotgun (WGS) entry which is preliminary data.</text>
</comment>
<dbReference type="Pfam" id="PF01833">
    <property type="entry name" value="TIG"/>
    <property type="match status" value="2"/>
</dbReference>
<dbReference type="InterPro" id="IPR002909">
    <property type="entry name" value="IPT_dom"/>
</dbReference>
<feature type="non-terminal residue" evidence="2">
    <location>
        <position position="856"/>
    </location>
</feature>
<dbReference type="SUPFAM" id="SSF81296">
    <property type="entry name" value="E set domains"/>
    <property type="match status" value="3"/>
</dbReference>
<evidence type="ECO:0000259" key="1">
    <source>
        <dbReference type="SMART" id="SM00429"/>
    </source>
</evidence>
<name>A0A1F5VLK8_9BACT</name>
<dbReference type="Proteomes" id="UP000178943">
    <property type="component" value="Unassembled WGS sequence"/>
</dbReference>